<dbReference type="EMBL" id="JAUBYV010000009">
    <property type="protein sequence ID" value="KAK2624703.1"/>
    <property type="molecule type" value="Genomic_DNA"/>
</dbReference>
<organism evidence="1 2">
    <name type="scientific">Diplocarpon rosae</name>
    <dbReference type="NCBI Taxonomy" id="946125"/>
    <lineage>
        <taxon>Eukaryota</taxon>
        <taxon>Fungi</taxon>
        <taxon>Dikarya</taxon>
        <taxon>Ascomycota</taxon>
        <taxon>Pezizomycotina</taxon>
        <taxon>Leotiomycetes</taxon>
        <taxon>Helotiales</taxon>
        <taxon>Drepanopezizaceae</taxon>
        <taxon>Diplocarpon</taxon>
    </lineage>
</organism>
<name>A0AAD9SX40_9HELO</name>
<dbReference type="Proteomes" id="UP001285354">
    <property type="component" value="Unassembled WGS sequence"/>
</dbReference>
<sequence>MYRSEPHPLTAMITIAARDLPRPLPGNVLQICSDDMQQLVSEKIAGKDCDVEAIQALLSLAEWEPQDSLSEGKEAG</sequence>
<dbReference type="AlphaFoldDB" id="A0AAD9SX40"/>
<evidence type="ECO:0000313" key="1">
    <source>
        <dbReference type="EMBL" id="KAK2624703.1"/>
    </source>
</evidence>
<keyword evidence="2" id="KW-1185">Reference proteome</keyword>
<protein>
    <submittedName>
        <fullName evidence="1">Uncharacterized protein</fullName>
    </submittedName>
</protein>
<proteinExistence type="predicted"/>
<reference evidence="1" key="1">
    <citation type="submission" date="2023-06" db="EMBL/GenBank/DDBJ databases">
        <title>Draft genome of Marssonina rosae.</title>
        <authorList>
            <person name="Cheng Q."/>
        </authorList>
    </citation>
    <scope>NUCLEOTIDE SEQUENCE</scope>
    <source>
        <strain evidence="1">R4</strain>
    </source>
</reference>
<gene>
    <name evidence="1" type="ORF">QTJ16_005896</name>
</gene>
<accession>A0AAD9SX40</accession>
<comment type="caution">
    <text evidence="1">The sequence shown here is derived from an EMBL/GenBank/DDBJ whole genome shotgun (WGS) entry which is preliminary data.</text>
</comment>
<evidence type="ECO:0000313" key="2">
    <source>
        <dbReference type="Proteomes" id="UP001285354"/>
    </source>
</evidence>